<dbReference type="GO" id="GO:0005524">
    <property type="term" value="F:ATP binding"/>
    <property type="evidence" value="ECO:0007669"/>
    <property type="project" value="UniProtKB-KW"/>
</dbReference>
<evidence type="ECO:0000313" key="10">
    <source>
        <dbReference type="EMBL" id="CAF9938712.1"/>
    </source>
</evidence>
<organism evidence="10 11">
    <name type="scientific">Imshaugia aleurites</name>
    <dbReference type="NCBI Taxonomy" id="172621"/>
    <lineage>
        <taxon>Eukaryota</taxon>
        <taxon>Fungi</taxon>
        <taxon>Dikarya</taxon>
        <taxon>Ascomycota</taxon>
        <taxon>Pezizomycotina</taxon>
        <taxon>Lecanoromycetes</taxon>
        <taxon>OSLEUM clade</taxon>
        <taxon>Lecanoromycetidae</taxon>
        <taxon>Lecanorales</taxon>
        <taxon>Lecanorineae</taxon>
        <taxon>Parmeliaceae</taxon>
        <taxon>Imshaugia</taxon>
    </lineage>
</organism>
<dbReference type="NCBIfam" id="TIGR00657">
    <property type="entry name" value="asp_kinases"/>
    <property type="match status" value="1"/>
</dbReference>
<dbReference type="SUPFAM" id="SSF55021">
    <property type="entry name" value="ACT-like"/>
    <property type="match status" value="2"/>
</dbReference>
<dbReference type="OrthoDB" id="4323675at2759"/>
<keyword evidence="5 8" id="KW-0418">Kinase</keyword>
<dbReference type="InterPro" id="IPR001048">
    <property type="entry name" value="Asp/Glu/Uridylate_kinase"/>
</dbReference>
<dbReference type="FunFam" id="3.30.2130.10:FF:000001">
    <property type="entry name" value="Bifunctional aspartokinase/homoserine dehydrogenase"/>
    <property type="match status" value="1"/>
</dbReference>
<dbReference type="PROSITE" id="PS51671">
    <property type="entry name" value="ACT"/>
    <property type="match status" value="1"/>
</dbReference>
<dbReference type="InterPro" id="IPR036393">
    <property type="entry name" value="AceGlu_kinase-like_sf"/>
</dbReference>
<dbReference type="EMBL" id="CAJPDT010000111">
    <property type="protein sequence ID" value="CAF9938712.1"/>
    <property type="molecule type" value="Genomic_DNA"/>
</dbReference>
<dbReference type="PANTHER" id="PTHR21499:SF59">
    <property type="entry name" value="ASPARTOKINASE"/>
    <property type="match status" value="1"/>
</dbReference>
<dbReference type="InterPro" id="IPR018042">
    <property type="entry name" value="Aspartate_kinase_CS"/>
</dbReference>
<dbReference type="GO" id="GO:0071266">
    <property type="term" value="P:'de novo' L-methionine biosynthetic process"/>
    <property type="evidence" value="ECO:0007669"/>
    <property type="project" value="UniProtKB-ARBA"/>
</dbReference>
<evidence type="ECO:0000256" key="4">
    <source>
        <dbReference type="ARBA" id="ARBA00022741"/>
    </source>
</evidence>
<dbReference type="FunFam" id="3.40.1160.10:FF:000023">
    <property type="entry name" value="Probable aspartokinase"/>
    <property type="match status" value="1"/>
</dbReference>
<dbReference type="Proteomes" id="UP000664534">
    <property type="component" value="Unassembled WGS sequence"/>
</dbReference>
<dbReference type="GO" id="GO:0004072">
    <property type="term" value="F:aspartate kinase activity"/>
    <property type="evidence" value="ECO:0007669"/>
    <property type="project" value="UniProtKB-EC"/>
</dbReference>
<dbReference type="Gene3D" id="3.40.1160.10">
    <property type="entry name" value="Acetylglutamate kinase-like"/>
    <property type="match status" value="1"/>
</dbReference>
<dbReference type="SUPFAM" id="SSF53633">
    <property type="entry name" value="Carbamate kinase-like"/>
    <property type="match status" value="1"/>
</dbReference>
<sequence length="541" mass="58499">MKDLDRTWVVQKYGGTSLGKLLDKITGDIIPSSLEHDRVAVVCSARSGTSKSTGTTKLLLEAISHATDPSLGSDERLDHVVSMIRDQHLEAVISAVGDGSRVSGGNPAQELELSIIEEVERLRVFLHAVHTIGELSPRSQDRVLALGEKLACLITASSLEQRGVGAKVVLLDDIVEQAYQSDPNGPEAAYEELGTPFFDRISIKIGERIEECGDKVPIVTGFFGAMPHSLLHSVGRGYSDLCAAMCAVGIGAREVQIWKEVDGIFTTDPSKVPSARLLATVTCEEAAELTYFGSEVIHPLTMEHVQRAKIPLRLKNVKNPFGAGTIIFPSNYLASRVSAEPSKMSSAAQSGISTPTSSFLLANGYHGDMQQRRRPTAVTAKDFIFIINVLCHRNSKSHGFLAEVFRRLDQHKVVVDLITTTEKSISLAVSSATANAREIKKATSEIEKLGTVSVTRGMSIISVVGHKMRNTVGIAGEIFSTLAGAKINIYLISQGASEINISFVVKESDTLLAMNVVHTKVLQIPAHSEQENSFSKGPWLY</sequence>
<dbReference type="GO" id="GO:0009088">
    <property type="term" value="P:threonine biosynthetic process"/>
    <property type="evidence" value="ECO:0007669"/>
    <property type="project" value="UniProtKB-ARBA"/>
</dbReference>
<evidence type="ECO:0000259" key="9">
    <source>
        <dbReference type="PROSITE" id="PS51671"/>
    </source>
</evidence>
<dbReference type="InterPro" id="IPR002912">
    <property type="entry name" value="ACT_dom"/>
</dbReference>
<dbReference type="InterPro" id="IPR001341">
    <property type="entry name" value="Asp_kinase"/>
</dbReference>
<evidence type="ECO:0000256" key="7">
    <source>
        <dbReference type="ARBA" id="ARBA00047872"/>
    </source>
</evidence>
<dbReference type="EC" id="2.7.2.4" evidence="8"/>
<evidence type="ECO:0000256" key="8">
    <source>
        <dbReference type="RuleBase" id="RU003448"/>
    </source>
</evidence>
<dbReference type="Gene3D" id="3.30.2130.10">
    <property type="entry name" value="VC0802-like"/>
    <property type="match status" value="1"/>
</dbReference>
<reference evidence="10" key="1">
    <citation type="submission" date="2021-03" db="EMBL/GenBank/DDBJ databases">
        <authorList>
            <person name="Tagirdzhanova G."/>
        </authorList>
    </citation>
    <scope>NUCLEOTIDE SEQUENCE</scope>
</reference>
<dbReference type="InterPro" id="IPR045865">
    <property type="entry name" value="ACT-like_dom_sf"/>
</dbReference>
<comment type="catalytic activity">
    <reaction evidence="7 8">
        <text>L-aspartate + ATP = 4-phospho-L-aspartate + ADP</text>
        <dbReference type="Rhea" id="RHEA:23776"/>
        <dbReference type="ChEBI" id="CHEBI:29991"/>
        <dbReference type="ChEBI" id="CHEBI:30616"/>
        <dbReference type="ChEBI" id="CHEBI:57535"/>
        <dbReference type="ChEBI" id="CHEBI:456216"/>
        <dbReference type="EC" id="2.7.2.4"/>
    </reaction>
</comment>
<dbReference type="Pfam" id="PF00696">
    <property type="entry name" value="AA_kinase"/>
    <property type="match status" value="1"/>
</dbReference>
<dbReference type="GO" id="GO:0009090">
    <property type="term" value="P:homoserine biosynthetic process"/>
    <property type="evidence" value="ECO:0007669"/>
    <property type="project" value="TreeGrafter"/>
</dbReference>
<dbReference type="PANTHER" id="PTHR21499">
    <property type="entry name" value="ASPARTATE KINASE"/>
    <property type="match status" value="1"/>
</dbReference>
<comment type="similarity">
    <text evidence="2 8">Belongs to the aspartokinase family.</text>
</comment>
<keyword evidence="4" id="KW-0547">Nucleotide-binding</keyword>
<dbReference type="GO" id="GO:0005829">
    <property type="term" value="C:cytosol"/>
    <property type="evidence" value="ECO:0007669"/>
    <property type="project" value="TreeGrafter"/>
</dbReference>
<feature type="domain" description="ACT" evidence="9">
    <location>
        <begin position="463"/>
        <end position="541"/>
    </location>
</feature>
<proteinExistence type="inferred from homology"/>
<evidence type="ECO:0000256" key="3">
    <source>
        <dbReference type="ARBA" id="ARBA00022679"/>
    </source>
</evidence>
<dbReference type="Pfam" id="PF22468">
    <property type="entry name" value="ACT_9"/>
    <property type="match status" value="1"/>
</dbReference>
<gene>
    <name evidence="10" type="ORF">IMSHALPRED_001053</name>
</gene>
<dbReference type="PROSITE" id="PS00324">
    <property type="entry name" value="ASPARTOKINASE"/>
    <property type="match status" value="1"/>
</dbReference>
<comment type="pathway">
    <text evidence="1">Mycotoxin biosynthesis.</text>
</comment>
<dbReference type="AlphaFoldDB" id="A0A8H3J107"/>
<evidence type="ECO:0000256" key="1">
    <source>
        <dbReference type="ARBA" id="ARBA00004685"/>
    </source>
</evidence>
<evidence type="ECO:0000256" key="6">
    <source>
        <dbReference type="ARBA" id="ARBA00022840"/>
    </source>
</evidence>
<dbReference type="GO" id="GO:0009089">
    <property type="term" value="P:lysine biosynthetic process via diaminopimelate"/>
    <property type="evidence" value="ECO:0007669"/>
    <property type="project" value="TreeGrafter"/>
</dbReference>
<keyword evidence="3 8" id="KW-0808">Transferase</keyword>
<keyword evidence="6" id="KW-0067">ATP-binding</keyword>
<evidence type="ECO:0000256" key="5">
    <source>
        <dbReference type="ARBA" id="ARBA00022777"/>
    </source>
</evidence>
<protein>
    <recommendedName>
        <fullName evidence="8">Aspartokinase</fullName>
        <ecNumber evidence="8">2.7.2.4</ecNumber>
    </recommendedName>
</protein>
<evidence type="ECO:0000256" key="2">
    <source>
        <dbReference type="ARBA" id="ARBA00010122"/>
    </source>
</evidence>
<dbReference type="InterPro" id="IPR054352">
    <property type="entry name" value="ACT_Aspartokinase"/>
</dbReference>
<accession>A0A8H3J107</accession>
<comment type="caution">
    <text evidence="10">The sequence shown here is derived from an EMBL/GenBank/DDBJ whole genome shotgun (WGS) entry which is preliminary data.</text>
</comment>
<name>A0A8H3J107_9LECA</name>
<evidence type="ECO:0000313" key="11">
    <source>
        <dbReference type="Proteomes" id="UP000664534"/>
    </source>
</evidence>
<keyword evidence="11" id="KW-1185">Reference proteome</keyword>